<keyword evidence="1" id="KW-0812">Transmembrane</keyword>
<proteinExistence type="predicted"/>
<dbReference type="RefSeq" id="WP_281092540.1">
    <property type="nucleotide sequence ID" value="NZ_JARYZI010000001.1"/>
</dbReference>
<dbReference type="Pfam" id="PF13170">
    <property type="entry name" value="DUF4003"/>
    <property type="match status" value="1"/>
</dbReference>
<feature type="transmembrane region" description="Helical" evidence="1">
    <location>
        <begin position="221"/>
        <end position="239"/>
    </location>
</feature>
<organism evidence="2 3">
    <name type="scientific">Fusibacter bizertensis</name>
    <dbReference type="NCBI Taxonomy" id="1488331"/>
    <lineage>
        <taxon>Bacteria</taxon>
        <taxon>Bacillati</taxon>
        <taxon>Bacillota</taxon>
        <taxon>Clostridia</taxon>
        <taxon>Eubacteriales</taxon>
        <taxon>Eubacteriales Family XII. Incertae Sedis</taxon>
        <taxon>Fusibacter</taxon>
    </lineage>
</organism>
<dbReference type="EMBL" id="JARYZI010000001">
    <property type="protein sequence ID" value="MDH8676742.1"/>
    <property type="molecule type" value="Genomic_DNA"/>
</dbReference>
<sequence length="326" mass="36467">MNENLRVKADEMLERYKKIEKDFIWESNLAKHFVALIMTQSDKHYSKENLKNALEVINKNSGVFSNFRGMYRLMLAGLMVVDSDSVEGTFSRILNCESILKEAGFKSSTHLPLASYALYKVAGEESPRLIATKAKTIYQEMKSAHPWITSGDDYSMSVMLAVSGCELSRIESAYQQLNSRGFYKGNELQRLSHILALSNRSIEELVEVCVKMKDMLKQNKMNLSASFYATLGIIALIYFEDERIMNDWIELSIYLSHQKKYKWLGKGMNIMLASALVSDQWIDETLNSEVAKLSISISIEALISAQMAAIIAATSASAAAGASAAT</sequence>
<protein>
    <submittedName>
        <fullName evidence="2">DUF4003 family protein</fullName>
    </submittedName>
</protein>
<gene>
    <name evidence="2" type="ORF">QE109_01215</name>
</gene>
<comment type="caution">
    <text evidence="2">The sequence shown here is derived from an EMBL/GenBank/DDBJ whole genome shotgun (WGS) entry which is preliminary data.</text>
</comment>
<evidence type="ECO:0000313" key="2">
    <source>
        <dbReference type="EMBL" id="MDH8676742.1"/>
    </source>
</evidence>
<evidence type="ECO:0000256" key="1">
    <source>
        <dbReference type="SAM" id="Phobius"/>
    </source>
</evidence>
<accession>A0ABT6N8K2</accession>
<dbReference type="InterPro" id="IPR025062">
    <property type="entry name" value="DUF4003"/>
</dbReference>
<keyword evidence="1" id="KW-1133">Transmembrane helix</keyword>
<name>A0ABT6N8K2_9FIRM</name>
<evidence type="ECO:0000313" key="3">
    <source>
        <dbReference type="Proteomes" id="UP001158045"/>
    </source>
</evidence>
<reference evidence="2 3" key="1">
    <citation type="submission" date="2023-04" db="EMBL/GenBank/DDBJ databases">
        <title>Fusibacter bizertensis strain WBS, isolated from littoral bottom sediments of the Arctic seas - biochemical and genomic analysis.</title>
        <authorList>
            <person name="Brioukhanov A.L."/>
        </authorList>
    </citation>
    <scope>NUCLEOTIDE SEQUENCE [LARGE SCALE GENOMIC DNA]</scope>
    <source>
        <strain evidence="2 3">WBS</strain>
    </source>
</reference>
<keyword evidence="3" id="KW-1185">Reference proteome</keyword>
<dbReference type="Proteomes" id="UP001158045">
    <property type="component" value="Unassembled WGS sequence"/>
</dbReference>
<keyword evidence="1" id="KW-0472">Membrane</keyword>